<organism evidence="1">
    <name type="scientific">Arundo donax</name>
    <name type="common">Giant reed</name>
    <name type="synonym">Donax arundinaceus</name>
    <dbReference type="NCBI Taxonomy" id="35708"/>
    <lineage>
        <taxon>Eukaryota</taxon>
        <taxon>Viridiplantae</taxon>
        <taxon>Streptophyta</taxon>
        <taxon>Embryophyta</taxon>
        <taxon>Tracheophyta</taxon>
        <taxon>Spermatophyta</taxon>
        <taxon>Magnoliopsida</taxon>
        <taxon>Liliopsida</taxon>
        <taxon>Poales</taxon>
        <taxon>Poaceae</taxon>
        <taxon>PACMAD clade</taxon>
        <taxon>Arundinoideae</taxon>
        <taxon>Arundineae</taxon>
        <taxon>Arundo</taxon>
    </lineage>
</organism>
<name>A0A0A9C5S8_ARUDO</name>
<proteinExistence type="predicted"/>
<dbReference type="EMBL" id="GBRH01228072">
    <property type="protein sequence ID" value="JAD69823.1"/>
    <property type="molecule type" value="Transcribed_RNA"/>
</dbReference>
<reference evidence="1" key="2">
    <citation type="journal article" date="2015" name="Data Brief">
        <title>Shoot transcriptome of the giant reed, Arundo donax.</title>
        <authorList>
            <person name="Barrero R.A."/>
            <person name="Guerrero F.D."/>
            <person name="Moolhuijzen P."/>
            <person name="Goolsby J.A."/>
            <person name="Tidwell J."/>
            <person name="Bellgard S.E."/>
            <person name="Bellgard M.I."/>
        </authorList>
    </citation>
    <scope>NUCLEOTIDE SEQUENCE</scope>
    <source>
        <tissue evidence="1">Shoot tissue taken approximately 20 cm above the soil surface</tissue>
    </source>
</reference>
<evidence type="ECO:0000313" key="1">
    <source>
        <dbReference type="EMBL" id="JAD69823.1"/>
    </source>
</evidence>
<sequence>MLNHSSMEKKNSLPNTTVRPNEFMFLLYLEEGIEKGAKHTV</sequence>
<reference evidence="1" key="1">
    <citation type="submission" date="2014-09" db="EMBL/GenBank/DDBJ databases">
        <authorList>
            <person name="Magalhaes I.L.F."/>
            <person name="Oliveira U."/>
            <person name="Santos F.R."/>
            <person name="Vidigal T.H.D.A."/>
            <person name="Brescovit A.D."/>
            <person name="Santos A.J."/>
        </authorList>
    </citation>
    <scope>NUCLEOTIDE SEQUENCE</scope>
    <source>
        <tissue evidence="1">Shoot tissue taken approximately 20 cm above the soil surface</tissue>
    </source>
</reference>
<accession>A0A0A9C5S8</accession>
<protein>
    <submittedName>
        <fullName evidence="1">Uncharacterized protein</fullName>
    </submittedName>
</protein>
<dbReference type="AlphaFoldDB" id="A0A0A9C5S8"/>